<dbReference type="AlphaFoldDB" id="A0A837I8B2"/>
<gene>
    <name evidence="1" type="ORF">UW25_C0002G0063</name>
</gene>
<sequence length="155" mass="17375">MLPIQCEVGMRGAVPQKGFKMKLSINQGPFVDRIDYGFIMSTEHCKQLSNFLWDWTDSLPKEISRHIAVIVVNPTGLINLSESVGLKVVLSGGFSNRRWETQFEGIFIYSGSDGVRVSADKLTMSVRSALEEEVKKYQPLLSQLGSMVETLAVRY</sequence>
<name>A0A837I8B2_9BACT</name>
<evidence type="ECO:0000313" key="1">
    <source>
        <dbReference type="EMBL" id="KKT37117.1"/>
    </source>
</evidence>
<dbReference type="Proteomes" id="UP000033815">
    <property type="component" value="Unassembled WGS sequence"/>
</dbReference>
<proteinExistence type="predicted"/>
<comment type="caution">
    <text evidence="1">The sequence shown here is derived from an EMBL/GenBank/DDBJ whole genome shotgun (WGS) entry which is preliminary data.</text>
</comment>
<dbReference type="EMBL" id="LCHP01000002">
    <property type="protein sequence ID" value="KKT37117.1"/>
    <property type="molecule type" value="Genomic_DNA"/>
</dbReference>
<organism evidence="1 2">
    <name type="scientific">Candidatus Nomurabacteria bacterium GW2011_GWB1_44_12</name>
    <dbReference type="NCBI Taxonomy" id="1618748"/>
    <lineage>
        <taxon>Bacteria</taxon>
        <taxon>Candidatus Nomuraibacteriota</taxon>
    </lineage>
</organism>
<protein>
    <submittedName>
        <fullName evidence="1">Uncharacterized protein</fullName>
    </submittedName>
</protein>
<reference evidence="1 2" key="1">
    <citation type="journal article" date="2015" name="Nature">
        <title>rRNA introns, odd ribosomes, and small enigmatic genomes across a large radiation of phyla.</title>
        <authorList>
            <person name="Brown C.T."/>
            <person name="Hug L.A."/>
            <person name="Thomas B.C."/>
            <person name="Sharon I."/>
            <person name="Castelle C.J."/>
            <person name="Singh A."/>
            <person name="Wilkins M.J."/>
            <person name="Williams K.H."/>
            <person name="Banfield J.F."/>
        </authorList>
    </citation>
    <scope>NUCLEOTIDE SEQUENCE [LARGE SCALE GENOMIC DNA]</scope>
</reference>
<evidence type="ECO:0000313" key="2">
    <source>
        <dbReference type="Proteomes" id="UP000033815"/>
    </source>
</evidence>
<accession>A0A837I8B2</accession>